<reference evidence="2" key="1">
    <citation type="journal article" date="2020" name="Stud. Mycol.">
        <title>101 Dothideomycetes genomes: a test case for predicting lifestyles and emergence of pathogens.</title>
        <authorList>
            <person name="Haridas S."/>
            <person name="Albert R."/>
            <person name="Binder M."/>
            <person name="Bloem J."/>
            <person name="Labutti K."/>
            <person name="Salamov A."/>
            <person name="Andreopoulos B."/>
            <person name="Baker S."/>
            <person name="Barry K."/>
            <person name="Bills G."/>
            <person name="Bluhm B."/>
            <person name="Cannon C."/>
            <person name="Castanera R."/>
            <person name="Culley D."/>
            <person name="Daum C."/>
            <person name="Ezra D."/>
            <person name="Gonzalez J."/>
            <person name="Henrissat B."/>
            <person name="Kuo A."/>
            <person name="Liang C."/>
            <person name="Lipzen A."/>
            <person name="Lutzoni F."/>
            <person name="Magnuson J."/>
            <person name="Mondo S."/>
            <person name="Nolan M."/>
            <person name="Ohm R."/>
            <person name="Pangilinan J."/>
            <person name="Park H.-J."/>
            <person name="Ramirez L."/>
            <person name="Alfaro M."/>
            <person name="Sun H."/>
            <person name="Tritt A."/>
            <person name="Yoshinaga Y."/>
            <person name="Zwiers L.-H."/>
            <person name="Turgeon B."/>
            <person name="Goodwin S."/>
            <person name="Spatafora J."/>
            <person name="Crous P."/>
            <person name="Grigoriev I."/>
        </authorList>
    </citation>
    <scope>NUCLEOTIDE SEQUENCE</scope>
    <source>
        <strain evidence="2">CBS 109.77</strain>
    </source>
</reference>
<protein>
    <submittedName>
        <fullName evidence="2">Uncharacterized protein</fullName>
    </submittedName>
</protein>
<evidence type="ECO:0000313" key="2">
    <source>
        <dbReference type="EMBL" id="KAF2792402.1"/>
    </source>
</evidence>
<evidence type="ECO:0000256" key="1">
    <source>
        <dbReference type="SAM" id="MobiDB-lite"/>
    </source>
</evidence>
<feature type="region of interest" description="Disordered" evidence="1">
    <location>
        <begin position="18"/>
        <end position="61"/>
    </location>
</feature>
<organism evidence="2 3">
    <name type="scientific">Melanomma pulvis-pyrius CBS 109.77</name>
    <dbReference type="NCBI Taxonomy" id="1314802"/>
    <lineage>
        <taxon>Eukaryota</taxon>
        <taxon>Fungi</taxon>
        <taxon>Dikarya</taxon>
        <taxon>Ascomycota</taxon>
        <taxon>Pezizomycotina</taxon>
        <taxon>Dothideomycetes</taxon>
        <taxon>Pleosporomycetidae</taxon>
        <taxon>Pleosporales</taxon>
        <taxon>Melanommataceae</taxon>
        <taxon>Melanomma</taxon>
    </lineage>
</organism>
<gene>
    <name evidence="2" type="ORF">K505DRAFT_362928</name>
</gene>
<sequence length="444" mass="48755">MSQTASVDAQFQQQFSTPLSFALSSPPPNPQLTSSPTIETSCIPFGERPPRARTGREQQQPITVAASGSAYRATSSSGKQLRSIQPLVVSPALIRLNEPWGAKPPRTKAYAQSTLSNRRRVLLEELLCRYGRDPVEIQGRKQSELTHDIAQLESQMSKTIDRAHLLIPGEYLQGPQRPIRFGPEPMRTGQWKFINRGPGLENHRPILDATADLNEMPTEPSSATSHENGEMQVFFDALASYLQFPPPEIDPQESMLTTGSLPGPYRQSHEINESAPQEFISNMGGSPPAPHWQYPSPDGVSQEFMLTSGSLPAPYPESPEITEITRQEFESNMGGSLPAPHWQFPPSEIALQEFGSNMMPQSPQFSQMGPATSNMTAADALANLSESLATTTEPFSTTMNLQMPLGECAGYLCCQCKAFSAKELDLTICHRCVHLICQEGCLPI</sequence>
<evidence type="ECO:0000313" key="3">
    <source>
        <dbReference type="Proteomes" id="UP000799757"/>
    </source>
</evidence>
<accession>A0A6A6X7T3</accession>
<keyword evidence="3" id="KW-1185">Reference proteome</keyword>
<dbReference type="AlphaFoldDB" id="A0A6A6X7T3"/>
<dbReference type="EMBL" id="MU001971">
    <property type="protein sequence ID" value="KAF2792402.1"/>
    <property type="molecule type" value="Genomic_DNA"/>
</dbReference>
<dbReference type="Proteomes" id="UP000799757">
    <property type="component" value="Unassembled WGS sequence"/>
</dbReference>
<name>A0A6A6X7T3_9PLEO</name>
<feature type="compositionally biased region" description="Polar residues" evidence="1">
    <location>
        <begin position="31"/>
        <end position="40"/>
    </location>
</feature>
<proteinExistence type="predicted"/>